<organism evidence="2">
    <name type="scientific">Mycoplasma feriruminatoris</name>
    <dbReference type="NCBI Taxonomy" id="1179777"/>
    <lineage>
        <taxon>Bacteria</taxon>
        <taxon>Bacillati</taxon>
        <taxon>Mycoplasmatota</taxon>
        <taxon>Mollicutes</taxon>
        <taxon>Mycoplasmataceae</taxon>
        <taxon>Mycoplasma</taxon>
    </lineage>
</organism>
<dbReference type="InterPro" id="IPR030962">
    <property type="entry name" value="Mycopla_NOT_gsn"/>
</dbReference>
<evidence type="ECO:0000313" key="2">
    <source>
        <dbReference type="EMBL" id="VZR98133.1"/>
    </source>
</evidence>
<protein>
    <recommendedName>
        <fullName evidence="3">GnsA/GnsB family protein</fullName>
    </recommendedName>
</protein>
<gene>
    <name evidence="2" type="ORF">MF5295_00639</name>
</gene>
<dbReference type="AlphaFoldDB" id="A0A654IIU7"/>
<feature type="transmembrane region" description="Helical" evidence="1">
    <location>
        <begin position="12"/>
        <end position="33"/>
    </location>
</feature>
<evidence type="ECO:0008006" key="3">
    <source>
        <dbReference type="Google" id="ProtNLM"/>
    </source>
</evidence>
<proteinExistence type="predicted"/>
<dbReference type="NCBIfam" id="TIGR04512">
    <property type="entry name" value="Mycopla_NOT_gsn"/>
    <property type="match status" value="1"/>
</dbReference>
<evidence type="ECO:0000256" key="1">
    <source>
        <dbReference type="SAM" id="Phobius"/>
    </source>
</evidence>
<sequence>MKKSVKKAKPWVIGLIVVFAFISGFLFFVKSYVDSSKQNYLNKIQSYIDASSYLAKSKILKNVEDLNEDYVNQKLSEQYLEQEFGKDFIWKPDKTNTTLKSKISDIYRTYFGKSIDVIEKDLKLQYRDNKKNLVDITDLKNGEFVPKNIDKITALTKSSEDFLNGFSPSFASLGLSLFQSQVLKNENNLKQIKDNNILKGVVNFINNNQSLINLLSKIFSTKKVEKNYYKNLTIKQAFNKNINLISSSLTGRYYSHHDEDHFANDVSEFFIQKVKTTVLDEWQKVKNNSSVEIIDKFKTIFTKVKDELFKFDYLKIADNLFRYIQSELYFAMYYVINEDLKDPSELLNQKIEDKKFSALVNNKLDFSLLINGFTKVLENQKYATRLLDFLFKRVDKSKVYFDHNKMPENIGTSSLILDIINALQRTILRANTLIREAIEGLETYIKDNMYQLREKIRTTIIGFLKSKVNAFSHSVHFGYIHDREDYNKLTVQIYTNLLFTKLYYVDANVYIFGKDGLITKIFDLFKQIGNSISATSSDSFNFLKHVLYRDLNPNIGFKDNFVEISKLIEVGHKLFSDQKMLNINLSLGGLKQIANIKGIYGILNLPNELDSLKSLLNTFGLSQFTKKVEDGVKPLQNILDLLKDFGFINNTKEFVKQFDEYVKKIVNYLPKKYESVNTQLNYDLISNLYFKDTSQTNFLKEFTTRLAEFLFPANNKEDDDKLLLPVIRLVRFDKENKIKSVEQIKSALANYSEKIISKDSLFKSLNDIKNLKIKLPDVVLKHLGIENLENLTILELLQIISKYINEFNKHNPNKSLTFDLSSIGYFLKALNSKVDITYSDDRKVENKNLIKALYDDLDSFNHNNDENPRNRPKDSFYNWKSVVLKLGDGIEKEIDLSLIKNDFSYSPLHLLLGIDLNKVQYIKNTIGYALGTLVGGITINDENYNLANENRDAVITIFAIINFTLQNQVSILKDLEYKKAGVFYKKDSWKTQLIKSSDKEIKYHLIRNLTSENEISKKVGNRFEVTLTNDENNSYWKISNIVALDYKN</sequence>
<accession>A0A654IIU7</accession>
<keyword evidence="1" id="KW-1133">Transmembrane helix</keyword>
<dbReference type="EMBL" id="LR739235">
    <property type="protein sequence ID" value="VZR98133.1"/>
    <property type="molecule type" value="Genomic_DNA"/>
</dbReference>
<keyword evidence="1" id="KW-0812">Transmembrane</keyword>
<name>A0A654IIU7_9MOLU</name>
<reference evidence="2" key="1">
    <citation type="submission" date="2019-11" db="EMBL/GenBank/DDBJ databases">
        <authorList>
            <person name="Falquet L."/>
            <person name="Falquet L."/>
        </authorList>
    </citation>
    <scope>NUCLEOTIDE SEQUENCE</scope>
    <source>
        <strain evidence="2">8756-13</strain>
    </source>
</reference>
<keyword evidence="1" id="KW-0472">Membrane</keyword>